<keyword evidence="1" id="KW-0732">Signal</keyword>
<name>A0A646QCY6_9MYRI</name>
<dbReference type="AlphaFoldDB" id="A0A646QCY6"/>
<dbReference type="Gene3D" id="2.20.20.160">
    <property type="match status" value="2"/>
</dbReference>
<feature type="signal peptide" evidence="1">
    <location>
        <begin position="1"/>
        <end position="23"/>
    </location>
</feature>
<evidence type="ECO:0000313" key="2">
    <source>
        <dbReference type="EMBL" id="MUP40488.1"/>
    </source>
</evidence>
<organism evidence="2">
    <name type="scientific">Hemiscolopendra marginata</name>
    <dbReference type="NCBI Taxonomy" id="943146"/>
    <lineage>
        <taxon>Eukaryota</taxon>
        <taxon>Metazoa</taxon>
        <taxon>Ecdysozoa</taxon>
        <taxon>Arthropoda</taxon>
        <taxon>Myriapoda</taxon>
        <taxon>Chilopoda</taxon>
        <taxon>Pleurostigmophora</taxon>
        <taxon>Scolopendromorpha</taxon>
        <taxon>Scolopendridae</taxon>
        <taxon>Hemiscolopendra</taxon>
    </lineage>
</organism>
<accession>A0A646QCY6</accession>
<evidence type="ECO:0000256" key="1">
    <source>
        <dbReference type="SAM" id="SignalP"/>
    </source>
</evidence>
<protein>
    <submittedName>
        <fullName evidence="2">SLPTX11</fullName>
    </submittedName>
</protein>
<proteinExistence type="predicted"/>
<dbReference type="EMBL" id="GHBY01000311">
    <property type="protein sequence ID" value="MUP40488.1"/>
    <property type="molecule type" value="Transcribed_RNA"/>
</dbReference>
<feature type="chain" id="PRO_5024888337" evidence="1">
    <location>
        <begin position="24"/>
        <end position="241"/>
    </location>
</feature>
<sequence length="241" mass="27927">MMFARACPLFLTLILALIQKAHTEIEWKREYAFISRNLQVVHQNTPLLECNNTDVACAYLQVNIRGVNLRKICKCPNGIECPHTWDPRDGYTIPQGSEQYKFCSKVPSQKLKHCDSTSTAITQTIYDKPTPDFTNWSRSDYKNWTSLEQSFLLHCLCPEDRSYRIHQSAFVNPNNVKEFLCENFHTCGSNEVCIYALATDKTFFLENRCKCPDNLSCPSDIKYANSTRQLTNFVQYKFKCQ</sequence>
<reference evidence="2" key="1">
    <citation type="submission" date="2018-11" db="EMBL/GenBank/DDBJ databases">
        <title>Venom-gland transcriptomics and venom proteomics of the Florida green centipede (Hemiscolopendra marginata) reveal sex-based variation in a centipede venom.</title>
        <authorList>
            <person name="Nystrom G.S."/>
            <person name="Ward M.J."/>
            <person name="Ellsworth S.A."/>
            <person name="Rokyta D.R."/>
        </authorList>
    </citation>
    <scope>NUCLEOTIDE SEQUENCE</scope>
    <source>
        <tissue evidence="2">Venom gland</tissue>
    </source>
</reference>